<name>A0A9P4IG29_9PEZI</name>
<dbReference type="Gene3D" id="1.20.58.340">
    <property type="entry name" value="Magnesium transport protein CorA, transmembrane region"/>
    <property type="match status" value="1"/>
</dbReference>
<dbReference type="AlphaFoldDB" id="A0A9P4IG29"/>
<dbReference type="Proteomes" id="UP000799772">
    <property type="component" value="Unassembled WGS sequence"/>
</dbReference>
<keyword evidence="1" id="KW-1133">Transmembrane helix</keyword>
<evidence type="ECO:0000256" key="1">
    <source>
        <dbReference type="SAM" id="Phobius"/>
    </source>
</evidence>
<feature type="transmembrane region" description="Helical" evidence="1">
    <location>
        <begin position="192"/>
        <end position="219"/>
    </location>
</feature>
<proteinExistence type="predicted"/>
<reference evidence="2" key="1">
    <citation type="journal article" date="2020" name="Stud. Mycol.">
        <title>101 Dothideomycetes genomes: a test case for predicting lifestyles and emergence of pathogens.</title>
        <authorList>
            <person name="Haridas S."/>
            <person name="Albert R."/>
            <person name="Binder M."/>
            <person name="Bloem J."/>
            <person name="Labutti K."/>
            <person name="Salamov A."/>
            <person name="Andreopoulos B."/>
            <person name="Baker S."/>
            <person name="Barry K."/>
            <person name="Bills G."/>
            <person name="Bluhm B."/>
            <person name="Cannon C."/>
            <person name="Castanera R."/>
            <person name="Culley D."/>
            <person name="Daum C."/>
            <person name="Ezra D."/>
            <person name="Gonzalez J."/>
            <person name="Henrissat B."/>
            <person name="Kuo A."/>
            <person name="Liang C."/>
            <person name="Lipzen A."/>
            <person name="Lutzoni F."/>
            <person name="Magnuson J."/>
            <person name="Mondo S."/>
            <person name="Nolan M."/>
            <person name="Ohm R."/>
            <person name="Pangilinan J."/>
            <person name="Park H.-J."/>
            <person name="Ramirez L."/>
            <person name="Alfaro M."/>
            <person name="Sun H."/>
            <person name="Tritt A."/>
            <person name="Yoshinaga Y."/>
            <person name="Zwiers L.-H."/>
            <person name="Turgeon B."/>
            <person name="Goodwin S."/>
            <person name="Spatafora J."/>
            <person name="Crous P."/>
            <person name="Grigoriev I."/>
        </authorList>
    </citation>
    <scope>NUCLEOTIDE SEQUENCE</scope>
    <source>
        <strain evidence="2">CBS 133067</strain>
    </source>
</reference>
<keyword evidence="3" id="KW-1185">Reference proteome</keyword>
<gene>
    <name evidence="2" type="ORF">NA57DRAFT_55333</name>
</gene>
<accession>A0A9P4IG29</accession>
<feature type="transmembrane region" description="Helical" evidence="1">
    <location>
        <begin position="146"/>
        <end position="172"/>
    </location>
</feature>
<sequence length="319" mass="37193">MAGLEESIFYTFEKAVATTYDEVQRYMEHGMDVIQIEEEERFIHYISDIRDELAMIKNVLIQQEEVWNAFWKDRSKEIWKDTKPDVKSTLQRIIERPMEQLPKFKRRIEKIDGDAERVEKWILTQLDLKSKHAGLKESHNSTTLSTAVIGFTIITVVFTPLSFISSLFALPIDKFHRQQINVDNSYLYTTGYIGRWMTVGEIVSLVVTAIAVWLAFYWLKTQGLPKSKCLQSVKENLFHRAAQRTRNEDARNSEGGIPIPEKSAFRDTHIGVTDSKEPENLDQEGLHSWTNRVSHIFTKCFRPRNKEDPGLERGELRKR</sequence>
<keyword evidence="1" id="KW-0472">Membrane</keyword>
<comment type="caution">
    <text evidence="2">The sequence shown here is derived from an EMBL/GenBank/DDBJ whole genome shotgun (WGS) entry which is preliminary data.</text>
</comment>
<evidence type="ECO:0000313" key="2">
    <source>
        <dbReference type="EMBL" id="KAF2099363.1"/>
    </source>
</evidence>
<evidence type="ECO:0008006" key="4">
    <source>
        <dbReference type="Google" id="ProtNLM"/>
    </source>
</evidence>
<organism evidence="2 3">
    <name type="scientific">Rhizodiscina lignyota</name>
    <dbReference type="NCBI Taxonomy" id="1504668"/>
    <lineage>
        <taxon>Eukaryota</taxon>
        <taxon>Fungi</taxon>
        <taxon>Dikarya</taxon>
        <taxon>Ascomycota</taxon>
        <taxon>Pezizomycotina</taxon>
        <taxon>Dothideomycetes</taxon>
        <taxon>Pleosporomycetidae</taxon>
        <taxon>Aulographales</taxon>
        <taxon>Rhizodiscinaceae</taxon>
        <taxon>Rhizodiscina</taxon>
    </lineage>
</organism>
<evidence type="ECO:0000313" key="3">
    <source>
        <dbReference type="Proteomes" id="UP000799772"/>
    </source>
</evidence>
<dbReference type="EMBL" id="ML978125">
    <property type="protein sequence ID" value="KAF2099363.1"/>
    <property type="molecule type" value="Genomic_DNA"/>
</dbReference>
<dbReference type="OrthoDB" id="341259at2759"/>
<protein>
    <recommendedName>
        <fullName evidence="4">Ankyrin repeat protein</fullName>
    </recommendedName>
</protein>
<keyword evidence="1" id="KW-0812">Transmembrane</keyword>